<gene>
    <name evidence="1" type="ORF">SCALOS_LOCUS4572</name>
</gene>
<evidence type="ECO:0000313" key="1">
    <source>
        <dbReference type="EMBL" id="CAG8534028.1"/>
    </source>
</evidence>
<accession>A0ACA9LK47</accession>
<name>A0ACA9LK47_9GLOM</name>
<sequence length="719" mass="83510">MSQYEYETNTYPENPVISYKTPHRSLIYTIISEGVYPTANKLAWTKKPNPYKIPDQYIVQTSYGKKSKHTTITCTIDYIENKPHFFVKFGDSLNDFVMSDQSASCAANAYQKEIDKCQTSQIEENPPKRIKKGITKWSGVLLFGLQLQQIKEIREKKYIHNLKPFDKLSESGKRARNKKLGLALYNQVQNATETLFCDSDKIVLNELVFSINNNNFKIIYNSPDKDSTELQAKAIVRAMDIEKISCSAYRTLAAINHNLPREWAIAKMRQTITNEINTIIKSLVFDLTPILIHEIPDNEEIDITNTEIIESVTKSIGMGAYRSIKEILAYLIPVWLKKGIITVDLPIIHIRISGDGRNVGKKVKHVMFTFTVLNDLGNIFKPDYHHTLILYPGIECYESLEIALSILISDLNSIKNCYIDKQGRQWQIKLYFSADWKMLALCLGHKAANSNHFCLWCHCNKNENGNLDRDWTIQKNIEEINKNYITINGHKNKPLFSMIPLTNWVPDELHLLLRITDRLWILILSELKTTKKFDNMRDIIVMEMKRIKIKFQFWQEQSSNIWQYTSLMGDDKLKMLREFDLSTILPPERAILIRKLWDSFLNLYTSLKSQTTTENQFKINAIAWLQLFLMKSSGEFNSKTFTKGLYKPNDITPYIHVMVYHIPEFIDLHRNFGIRGFSCSAVEKKNHQQVSFFFQKTLKDGGNQHTRKAAILEILDYDN</sequence>
<dbReference type="EMBL" id="CAJVPM010006353">
    <property type="protein sequence ID" value="CAG8534028.1"/>
    <property type="molecule type" value="Genomic_DNA"/>
</dbReference>
<organism evidence="1 2">
    <name type="scientific">Scutellospora calospora</name>
    <dbReference type="NCBI Taxonomy" id="85575"/>
    <lineage>
        <taxon>Eukaryota</taxon>
        <taxon>Fungi</taxon>
        <taxon>Fungi incertae sedis</taxon>
        <taxon>Mucoromycota</taxon>
        <taxon>Glomeromycotina</taxon>
        <taxon>Glomeromycetes</taxon>
        <taxon>Diversisporales</taxon>
        <taxon>Gigasporaceae</taxon>
        <taxon>Scutellospora</taxon>
    </lineage>
</organism>
<proteinExistence type="predicted"/>
<protein>
    <submittedName>
        <fullName evidence="1">2289_t:CDS:1</fullName>
    </submittedName>
</protein>
<keyword evidence="2" id="KW-1185">Reference proteome</keyword>
<evidence type="ECO:0000313" key="2">
    <source>
        <dbReference type="Proteomes" id="UP000789860"/>
    </source>
</evidence>
<reference evidence="1" key="1">
    <citation type="submission" date="2021-06" db="EMBL/GenBank/DDBJ databases">
        <authorList>
            <person name="Kallberg Y."/>
            <person name="Tangrot J."/>
            <person name="Rosling A."/>
        </authorList>
    </citation>
    <scope>NUCLEOTIDE SEQUENCE</scope>
    <source>
        <strain evidence="1">AU212A</strain>
    </source>
</reference>
<comment type="caution">
    <text evidence="1">The sequence shown here is derived from an EMBL/GenBank/DDBJ whole genome shotgun (WGS) entry which is preliminary data.</text>
</comment>
<dbReference type="Proteomes" id="UP000789860">
    <property type="component" value="Unassembled WGS sequence"/>
</dbReference>